<protein>
    <submittedName>
        <fullName evidence="4">CRTAC1 family protein</fullName>
    </submittedName>
</protein>
<dbReference type="InterPro" id="IPR028994">
    <property type="entry name" value="Integrin_alpha_N"/>
</dbReference>
<dbReference type="Gene3D" id="2.130.10.130">
    <property type="entry name" value="Integrin alpha, N-terminal"/>
    <property type="match status" value="2"/>
</dbReference>
<sequence length="591" mass="64777">MKYFKSSLLASMCMSTFVMAQSTPNTQHVRFANATQALQQGFEIQGESFMPGVAFFDFNNDTLVDIYMANGHGQPNALYKNLGNGKFANVATQAGVDNTGYTTGIAVGDLNNDGYDDLYVAAQTTMGDGVNAEDGPDVIYINQKDGTFKPLSASSGLQEAGFTTSVGMLDYDKDGDLDIIVGRMIDMDIFDPQANRTNPTVRSHLYRNNGNLTFTNVTNEVGVGKDFTTWAIAVFDYDNDNDVDIFLGHEQGPISLLENQNGKFVDKTDIAGDISKYGAWMGLAVGDYNNDGLMDIYGTNISDLYINRDPSRPDVMIPPAETWDNPWPTLFKNNGDGTFTDVGEQAKVKAPYEFSWGTFFADVNNDGWQDIYMAQNMAPVGIIGDAANGAGPGRLFINKKDGTFEDATYSAGVVNYGQNDQWLDGRGAAKADINKDGLVDFYLVNTPQADPTDLSKNLAGTGKPYLFKNTSNHKNKWLQLRLVGGEGSNTNAIGARVEIYKDREFEHFMQAQTIEGASSIYSVNERVLHFGLEKAKRVSVKVTWPNGKQQIFRDLKSGKRFTLAQGCAMPINENQLQNTTKLALTAAQLCK</sequence>
<dbReference type="SUPFAM" id="SSF69318">
    <property type="entry name" value="Integrin alpha N-terminal domain"/>
    <property type="match status" value="1"/>
</dbReference>
<feature type="signal peptide" evidence="2">
    <location>
        <begin position="1"/>
        <end position="20"/>
    </location>
</feature>
<evidence type="ECO:0000256" key="1">
    <source>
        <dbReference type="ARBA" id="ARBA00022729"/>
    </source>
</evidence>
<evidence type="ECO:0000256" key="2">
    <source>
        <dbReference type="SAM" id="SignalP"/>
    </source>
</evidence>
<keyword evidence="1 2" id="KW-0732">Signal</keyword>
<feature type="domain" description="ASPIC/UnbV" evidence="3">
    <location>
        <begin position="492"/>
        <end position="561"/>
    </location>
</feature>
<organism evidence="4 5">
    <name type="scientific">Pseudoalteromonas caenipelagi</name>
    <dbReference type="NCBI Taxonomy" id="2726988"/>
    <lineage>
        <taxon>Bacteria</taxon>
        <taxon>Pseudomonadati</taxon>
        <taxon>Pseudomonadota</taxon>
        <taxon>Gammaproteobacteria</taxon>
        <taxon>Alteromonadales</taxon>
        <taxon>Pseudoalteromonadaceae</taxon>
        <taxon>Pseudoalteromonas</taxon>
    </lineage>
</organism>
<dbReference type="RefSeq" id="WP_171626074.1">
    <property type="nucleotide sequence ID" value="NZ_JABBPG010000003.1"/>
</dbReference>
<comment type="caution">
    <text evidence="4">The sequence shown here is derived from an EMBL/GenBank/DDBJ whole genome shotgun (WGS) entry which is preliminary data.</text>
</comment>
<name>A0A849VH51_9GAMM</name>
<dbReference type="InterPro" id="IPR013517">
    <property type="entry name" value="FG-GAP"/>
</dbReference>
<evidence type="ECO:0000313" key="4">
    <source>
        <dbReference type="EMBL" id="NOU51017.1"/>
    </source>
</evidence>
<proteinExistence type="predicted"/>
<reference evidence="4 5" key="1">
    <citation type="submission" date="2020-04" db="EMBL/GenBank/DDBJ databases">
        <title>Pseudoalteromonas caenipelagi sp. nov., isolated from a tidal flat.</title>
        <authorList>
            <person name="Park S."/>
            <person name="Yoon J.-H."/>
        </authorList>
    </citation>
    <scope>NUCLEOTIDE SEQUENCE [LARGE SCALE GENOMIC DNA]</scope>
    <source>
        <strain evidence="4 5">JBTF-M23</strain>
    </source>
</reference>
<dbReference type="InterPro" id="IPR027039">
    <property type="entry name" value="Crtac1"/>
</dbReference>
<dbReference type="Pfam" id="PF07593">
    <property type="entry name" value="UnbV_ASPIC"/>
    <property type="match status" value="1"/>
</dbReference>
<gene>
    <name evidence="4" type="ORF">HG263_10780</name>
</gene>
<dbReference type="Pfam" id="PF13517">
    <property type="entry name" value="FG-GAP_3"/>
    <property type="match status" value="4"/>
</dbReference>
<keyword evidence="5" id="KW-1185">Reference proteome</keyword>
<dbReference type="AlphaFoldDB" id="A0A849VH51"/>
<dbReference type="PANTHER" id="PTHR16026:SF0">
    <property type="entry name" value="CARTILAGE ACIDIC PROTEIN 1"/>
    <property type="match status" value="1"/>
</dbReference>
<evidence type="ECO:0000259" key="3">
    <source>
        <dbReference type="Pfam" id="PF07593"/>
    </source>
</evidence>
<dbReference type="PANTHER" id="PTHR16026">
    <property type="entry name" value="CARTILAGE ACIDIC PROTEIN 1"/>
    <property type="match status" value="1"/>
</dbReference>
<dbReference type="Proteomes" id="UP000586305">
    <property type="component" value="Unassembled WGS sequence"/>
</dbReference>
<accession>A0A849VH51</accession>
<dbReference type="EMBL" id="JABBPG010000003">
    <property type="protein sequence ID" value="NOU51017.1"/>
    <property type="molecule type" value="Genomic_DNA"/>
</dbReference>
<evidence type="ECO:0000313" key="5">
    <source>
        <dbReference type="Proteomes" id="UP000586305"/>
    </source>
</evidence>
<feature type="chain" id="PRO_5032446579" evidence="2">
    <location>
        <begin position="21"/>
        <end position="591"/>
    </location>
</feature>
<dbReference type="InterPro" id="IPR011519">
    <property type="entry name" value="UnbV_ASPIC"/>
</dbReference>